<accession>A0A9P3H8V2</accession>
<gene>
    <name evidence="3" type="ORF">EMPS_04224</name>
</gene>
<keyword evidence="2" id="KW-0732">Signal</keyword>
<feature type="compositionally biased region" description="Basic residues" evidence="1">
    <location>
        <begin position="188"/>
        <end position="222"/>
    </location>
</feature>
<evidence type="ECO:0000256" key="2">
    <source>
        <dbReference type="SAM" id="SignalP"/>
    </source>
</evidence>
<organism evidence="3 4">
    <name type="scientific">Entomortierella parvispora</name>
    <dbReference type="NCBI Taxonomy" id="205924"/>
    <lineage>
        <taxon>Eukaryota</taxon>
        <taxon>Fungi</taxon>
        <taxon>Fungi incertae sedis</taxon>
        <taxon>Mucoromycota</taxon>
        <taxon>Mortierellomycotina</taxon>
        <taxon>Mortierellomycetes</taxon>
        <taxon>Mortierellales</taxon>
        <taxon>Mortierellaceae</taxon>
        <taxon>Entomortierella</taxon>
    </lineage>
</organism>
<evidence type="ECO:0000313" key="4">
    <source>
        <dbReference type="Proteomes" id="UP000827284"/>
    </source>
</evidence>
<evidence type="ECO:0000313" key="3">
    <source>
        <dbReference type="EMBL" id="GJJ71867.1"/>
    </source>
</evidence>
<dbReference type="EMBL" id="BQFW01000006">
    <property type="protein sequence ID" value="GJJ71867.1"/>
    <property type="molecule type" value="Genomic_DNA"/>
</dbReference>
<evidence type="ECO:0000256" key="1">
    <source>
        <dbReference type="SAM" id="MobiDB-lite"/>
    </source>
</evidence>
<keyword evidence="4" id="KW-1185">Reference proteome</keyword>
<reference evidence="3" key="2">
    <citation type="journal article" date="2022" name="Microbiol. Resour. Announc.">
        <title>Whole-Genome Sequence of Entomortierella parvispora E1425, a Mucoromycotan Fungus Associated with Burkholderiaceae-Related Endosymbiotic Bacteria.</title>
        <authorList>
            <person name="Herlambang A."/>
            <person name="Guo Y."/>
            <person name="Takashima Y."/>
            <person name="Narisawa K."/>
            <person name="Ohta H."/>
            <person name="Nishizawa T."/>
        </authorList>
    </citation>
    <scope>NUCLEOTIDE SEQUENCE</scope>
    <source>
        <strain evidence="3">E1425</strain>
    </source>
</reference>
<dbReference type="Proteomes" id="UP000827284">
    <property type="component" value="Unassembled WGS sequence"/>
</dbReference>
<feature type="region of interest" description="Disordered" evidence="1">
    <location>
        <begin position="151"/>
        <end position="222"/>
    </location>
</feature>
<feature type="signal peptide" evidence="2">
    <location>
        <begin position="1"/>
        <end position="25"/>
    </location>
</feature>
<dbReference type="AlphaFoldDB" id="A0A9P3H8V2"/>
<protein>
    <submittedName>
        <fullName evidence="3">Uncharacterized protein</fullName>
    </submittedName>
</protein>
<dbReference type="OrthoDB" id="2446752at2759"/>
<feature type="compositionally biased region" description="Basic residues" evidence="1">
    <location>
        <begin position="154"/>
        <end position="166"/>
    </location>
</feature>
<comment type="caution">
    <text evidence="3">The sequence shown here is derived from an EMBL/GenBank/DDBJ whole genome shotgun (WGS) entry which is preliminary data.</text>
</comment>
<name>A0A9P3H8V2_9FUNG</name>
<reference evidence="3" key="1">
    <citation type="submission" date="2021-11" db="EMBL/GenBank/DDBJ databases">
        <authorList>
            <person name="Herlambang A."/>
            <person name="Guo Y."/>
            <person name="Takashima Y."/>
            <person name="Nishizawa T."/>
        </authorList>
    </citation>
    <scope>NUCLEOTIDE SEQUENCE</scope>
    <source>
        <strain evidence="3">E1425</strain>
    </source>
</reference>
<sequence>MRSSTLCLGVAALITLSLTVVSVQAQEISAQEEWLENVKLAQNLEARNLRNRSGKKVRGGSRALVAGTKKLVRRSTQIHDDLEEEDTLSTPIVLEKRRKGFPHRSELELRANYFTSFQADKLVEAPVSLRIVKEVTKKPLEDEILRFERESKKKSISKKGGKKAAAAKKETDKKAPKKTANKKLEKRVSKKASGKKASGKKASGKKASGKKVSKQIKKSKNQ</sequence>
<proteinExistence type="predicted"/>
<feature type="chain" id="PRO_5040155364" evidence="2">
    <location>
        <begin position="26"/>
        <end position="222"/>
    </location>
</feature>